<feature type="domain" description="Shikimate dehydrogenase substrate binding N-terminal" evidence="12">
    <location>
        <begin position="14"/>
        <end position="96"/>
    </location>
</feature>
<feature type="binding site" evidence="10">
    <location>
        <position position="69"/>
    </location>
    <ligand>
        <name>shikimate</name>
        <dbReference type="ChEBI" id="CHEBI:36208"/>
    </ligand>
</feature>
<name>A0A8A0RNQ4_9FIRM</name>
<dbReference type="InterPro" id="IPR013708">
    <property type="entry name" value="Shikimate_DH-bd_N"/>
</dbReference>
<dbReference type="EMBL" id="CP059066">
    <property type="protein sequence ID" value="QSQ10031.1"/>
    <property type="molecule type" value="Genomic_DNA"/>
</dbReference>
<keyword evidence="4 10" id="KW-0560">Oxidoreductase</keyword>
<proteinExistence type="inferred from homology"/>
<evidence type="ECO:0000256" key="2">
    <source>
        <dbReference type="ARBA" id="ARBA00022605"/>
    </source>
</evidence>
<feature type="domain" description="Quinate/shikimate 5-dehydrogenase/glutamyl-tRNA reductase" evidence="11">
    <location>
        <begin position="123"/>
        <end position="230"/>
    </location>
</feature>
<protein>
    <recommendedName>
        <fullName evidence="10">Shikimate dehydrogenase (NADP(+))</fullName>
        <shortName evidence="10">SDH</shortName>
        <ecNumber evidence="10">1.1.1.25</ecNumber>
    </recommendedName>
</protein>
<comment type="catalytic activity">
    <reaction evidence="6 10">
        <text>shikimate + NADP(+) = 3-dehydroshikimate + NADPH + H(+)</text>
        <dbReference type="Rhea" id="RHEA:17737"/>
        <dbReference type="ChEBI" id="CHEBI:15378"/>
        <dbReference type="ChEBI" id="CHEBI:16630"/>
        <dbReference type="ChEBI" id="CHEBI:36208"/>
        <dbReference type="ChEBI" id="CHEBI:57783"/>
        <dbReference type="ChEBI" id="CHEBI:58349"/>
        <dbReference type="EC" id="1.1.1.25"/>
    </reaction>
</comment>
<dbReference type="InterPro" id="IPR006151">
    <property type="entry name" value="Shikm_DH/Glu-tRNA_Rdtase"/>
</dbReference>
<evidence type="ECO:0000313" key="15">
    <source>
        <dbReference type="Proteomes" id="UP000662904"/>
    </source>
</evidence>
<comment type="function">
    <text evidence="10">Involved in the biosynthesis of the chorismate, which leads to the biosynthesis of aromatic amino acids. Catalyzes the reversible NADPH linked reduction of 3-dehydroshikimate (DHSA) to yield shikimate (SA).</text>
</comment>
<evidence type="ECO:0000313" key="14">
    <source>
        <dbReference type="EMBL" id="QSQ10031.1"/>
    </source>
</evidence>
<evidence type="ECO:0000256" key="10">
    <source>
        <dbReference type="HAMAP-Rule" id="MF_00222"/>
    </source>
</evidence>
<feature type="domain" description="SDH C-terminal" evidence="13">
    <location>
        <begin position="255"/>
        <end position="280"/>
    </location>
</feature>
<keyword evidence="2 10" id="KW-0028">Amino-acid biosynthesis</keyword>
<feature type="binding site" evidence="10">
    <location>
        <position position="94"/>
    </location>
    <ligand>
        <name>shikimate</name>
        <dbReference type="ChEBI" id="CHEBI:36208"/>
    </ligand>
</feature>
<dbReference type="GO" id="GO:0009073">
    <property type="term" value="P:aromatic amino acid family biosynthetic process"/>
    <property type="evidence" value="ECO:0007669"/>
    <property type="project" value="UniProtKB-KW"/>
</dbReference>
<comment type="pathway">
    <text evidence="9">Aromatic compound metabolism; 3,4-dihydroxybenzoate biosynthesis; 3-dehydroquinate from D-quinate (NAD(+) route).</text>
</comment>
<feature type="binding site" evidence="10">
    <location>
        <position position="253"/>
    </location>
    <ligand>
        <name>NADP(+)</name>
        <dbReference type="ChEBI" id="CHEBI:58349"/>
    </ligand>
</feature>
<dbReference type="GO" id="GO:0008652">
    <property type="term" value="P:amino acid biosynthetic process"/>
    <property type="evidence" value="ECO:0007669"/>
    <property type="project" value="UniProtKB-KW"/>
</dbReference>
<gene>
    <name evidence="10 14" type="primary">aroE</name>
    <name evidence="14" type="ORF">H0A61_02423</name>
</gene>
<feature type="binding site" evidence="10">
    <location>
        <position position="230"/>
    </location>
    <ligand>
        <name>NADP(+)</name>
        <dbReference type="ChEBI" id="CHEBI:58349"/>
    </ligand>
</feature>
<evidence type="ECO:0000256" key="3">
    <source>
        <dbReference type="ARBA" id="ARBA00022857"/>
    </source>
</evidence>
<evidence type="ECO:0000259" key="11">
    <source>
        <dbReference type="Pfam" id="PF01488"/>
    </source>
</evidence>
<comment type="catalytic activity">
    <reaction evidence="7">
        <text>L-quinate + NAD(+) = 3-dehydroquinate + NADH + H(+)</text>
        <dbReference type="Rhea" id="RHEA:22364"/>
        <dbReference type="ChEBI" id="CHEBI:15378"/>
        <dbReference type="ChEBI" id="CHEBI:29751"/>
        <dbReference type="ChEBI" id="CHEBI:32364"/>
        <dbReference type="ChEBI" id="CHEBI:57540"/>
        <dbReference type="ChEBI" id="CHEBI:57945"/>
        <dbReference type="EC" id="1.1.1.24"/>
    </reaction>
</comment>
<dbReference type="NCBIfam" id="NF001314">
    <property type="entry name" value="PRK00258.2-2"/>
    <property type="match status" value="1"/>
</dbReference>
<evidence type="ECO:0000256" key="8">
    <source>
        <dbReference type="ARBA" id="ARBA00052329"/>
    </source>
</evidence>
<dbReference type="Gene3D" id="3.40.50.720">
    <property type="entry name" value="NAD(P)-binding Rossmann-like Domain"/>
    <property type="match status" value="1"/>
</dbReference>
<dbReference type="FunFam" id="3.40.50.720:FF:000086">
    <property type="entry name" value="Quinate/shikimate dehydrogenase"/>
    <property type="match status" value="1"/>
</dbReference>
<dbReference type="Pfam" id="PF18317">
    <property type="entry name" value="SDH_C"/>
    <property type="match status" value="1"/>
</dbReference>
<dbReference type="AlphaFoldDB" id="A0A8A0RNQ4"/>
<comment type="catalytic activity">
    <reaction evidence="8">
        <text>shikimate + NAD(+) = 3-dehydroshikimate + NADH + H(+)</text>
        <dbReference type="Rhea" id="RHEA:17741"/>
        <dbReference type="ChEBI" id="CHEBI:15378"/>
        <dbReference type="ChEBI" id="CHEBI:16630"/>
        <dbReference type="ChEBI" id="CHEBI:36208"/>
        <dbReference type="ChEBI" id="CHEBI:57540"/>
        <dbReference type="ChEBI" id="CHEBI:57945"/>
    </reaction>
</comment>
<feature type="binding site" evidence="10">
    <location>
        <position position="109"/>
    </location>
    <ligand>
        <name>shikimate</name>
        <dbReference type="ChEBI" id="CHEBI:36208"/>
    </ligand>
</feature>
<comment type="pathway">
    <text evidence="1 10">Metabolic intermediate biosynthesis; chorismate biosynthesis; chorismate from D-erythrose 4-phosphate and phosphoenolpyruvate: step 4/7.</text>
</comment>
<evidence type="ECO:0000256" key="5">
    <source>
        <dbReference type="ARBA" id="ARBA00023141"/>
    </source>
</evidence>
<dbReference type="Pfam" id="PF01488">
    <property type="entry name" value="Shikimate_DH"/>
    <property type="match status" value="1"/>
</dbReference>
<evidence type="ECO:0000256" key="1">
    <source>
        <dbReference type="ARBA" id="ARBA00004871"/>
    </source>
</evidence>
<dbReference type="PANTHER" id="PTHR21089">
    <property type="entry name" value="SHIKIMATE DEHYDROGENASE"/>
    <property type="match status" value="1"/>
</dbReference>
<dbReference type="Pfam" id="PF08501">
    <property type="entry name" value="Shikimate_dh_N"/>
    <property type="match status" value="1"/>
</dbReference>
<dbReference type="EC" id="1.1.1.25" evidence="10"/>
<dbReference type="GO" id="GO:0050661">
    <property type="term" value="F:NADP binding"/>
    <property type="evidence" value="ECO:0007669"/>
    <property type="project" value="InterPro"/>
</dbReference>
<comment type="caution">
    <text evidence="10">Lacks conserved residue(s) required for the propagation of feature annotation.</text>
</comment>
<dbReference type="HAMAP" id="MF_00222">
    <property type="entry name" value="Shikimate_DH_AroE"/>
    <property type="match status" value="1"/>
</dbReference>
<reference evidence="14" key="1">
    <citation type="submission" date="2020-07" db="EMBL/GenBank/DDBJ databases">
        <title>Koleobacter methoxysyntrophicus gen. nov., sp. nov., a novel anaerobic bacterium isolated from deep subsurface oil field and proposal of Koleobacterales ord. nov. in the phylum Firmicutes.</title>
        <authorList>
            <person name="Sakamoto S."/>
            <person name="Tamaki H."/>
        </authorList>
    </citation>
    <scope>NUCLEOTIDE SEQUENCE</scope>
    <source>
        <strain evidence="14">NRmbB1</strain>
    </source>
</reference>
<evidence type="ECO:0000256" key="6">
    <source>
        <dbReference type="ARBA" id="ARBA00049442"/>
    </source>
</evidence>
<feature type="binding site" evidence="10">
    <location>
        <position position="260"/>
    </location>
    <ligand>
        <name>shikimate</name>
        <dbReference type="ChEBI" id="CHEBI:36208"/>
    </ligand>
</feature>
<evidence type="ECO:0000256" key="9">
    <source>
        <dbReference type="ARBA" id="ARBA00060613"/>
    </source>
</evidence>
<dbReference type="InterPro" id="IPR041121">
    <property type="entry name" value="SDH_C"/>
</dbReference>
<accession>A0A8A0RNQ4</accession>
<feature type="active site" description="Proton acceptor" evidence="10">
    <location>
        <position position="73"/>
    </location>
</feature>
<dbReference type="FunFam" id="3.40.50.10860:FF:000004">
    <property type="entry name" value="Quinate/shikimate dehydrogenase"/>
    <property type="match status" value="1"/>
</dbReference>
<dbReference type="PANTHER" id="PTHR21089:SF1">
    <property type="entry name" value="BIFUNCTIONAL 3-DEHYDROQUINATE DEHYDRATASE_SHIKIMATE DEHYDROGENASE, CHLOROPLASTIC"/>
    <property type="match status" value="1"/>
</dbReference>
<dbReference type="NCBIfam" id="NF001319">
    <property type="entry name" value="PRK00258.3-3"/>
    <property type="match status" value="1"/>
</dbReference>
<dbReference type="SUPFAM" id="SSF53223">
    <property type="entry name" value="Aminoacid dehydrogenase-like, N-terminal domain"/>
    <property type="match status" value="1"/>
</dbReference>
<dbReference type="SUPFAM" id="SSF51735">
    <property type="entry name" value="NAD(P)-binding Rossmann-fold domains"/>
    <property type="match status" value="1"/>
</dbReference>
<dbReference type="KEGG" id="kme:H0A61_02423"/>
<evidence type="ECO:0000259" key="12">
    <source>
        <dbReference type="Pfam" id="PF08501"/>
    </source>
</evidence>
<dbReference type="UniPathway" id="UPA00053">
    <property type="reaction ID" value="UER00087"/>
</dbReference>
<keyword evidence="5 10" id="KW-0057">Aromatic amino acid biosynthesis</keyword>
<evidence type="ECO:0000259" key="13">
    <source>
        <dbReference type="Pfam" id="PF18317"/>
    </source>
</evidence>
<evidence type="ECO:0000256" key="4">
    <source>
        <dbReference type="ARBA" id="ARBA00023002"/>
    </source>
</evidence>
<feature type="binding site" evidence="10">
    <location>
        <position position="232"/>
    </location>
    <ligand>
        <name>shikimate</name>
        <dbReference type="ChEBI" id="CHEBI:36208"/>
    </ligand>
</feature>
<dbReference type="CDD" id="cd01065">
    <property type="entry name" value="NAD_bind_Shikimate_DH"/>
    <property type="match status" value="1"/>
</dbReference>
<sequence length="293" mass="32085">MNHNIMGTTKVVGIIGWPVEHSLSPVMHNNAFSYLGLDYCYVPFPVKPDYLHQAVNGIRALSIKGVNVTVPYKERILPLIDELSNEAAQIGAVNTILNENGRLKGYNTDGLGFYKALKAAGINPKDRRAILIGAGGAARAIGIYLALKGVGGIILTNRSQEKAGYLKNEINKISPGICEVIPFNENSIKKVLQKGDLLVNTTPLGMSPKIEDSPIKSADFFREDIVVFDIVYNPLETMFLKMAKQAGCCVIYGDEMLLYQGAAAFEIWTGKEAPVEIMRKFLKSNLGNYTKST</sequence>
<dbReference type="GO" id="GO:0019632">
    <property type="term" value="P:shikimate metabolic process"/>
    <property type="evidence" value="ECO:0007669"/>
    <property type="project" value="InterPro"/>
</dbReference>
<dbReference type="InterPro" id="IPR011342">
    <property type="entry name" value="Shikimate_DH"/>
</dbReference>
<dbReference type="InterPro" id="IPR046346">
    <property type="entry name" value="Aminoacid_DH-like_N_sf"/>
</dbReference>
<comment type="similarity">
    <text evidence="10">Belongs to the shikimate dehydrogenase family.</text>
</comment>
<comment type="subunit">
    <text evidence="10">Homodimer.</text>
</comment>
<dbReference type="GO" id="GO:0009423">
    <property type="term" value="P:chorismate biosynthetic process"/>
    <property type="evidence" value="ECO:0007669"/>
    <property type="project" value="UniProtKB-UniRule"/>
</dbReference>
<dbReference type="Gene3D" id="3.40.50.10860">
    <property type="entry name" value="Leucine Dehydrogenase, chain A, domain 1"/>
    <property type="match status" value="1"/>
</dbReference>
<dbReference type="InterPro" id="IPR036291">
    <property type="entry name" value="NAD(P)-bd_dom_sf"/>
</dbReference>
<dbReference type="GO" id="GO:0004764">
    <property type="term" value="F:shikimate 3-dehydrogenase (NADP+) activity"/>
    <property type="evidence" value="ECO:0007669"/>
    <property type="project" value="UniProtKB-UniRule"/>
</dbReference>
<feature type="binding site" evidence="10">
    <location>
        <begin position="22"/>
        <end position="24"/>
    </location>
    <ligand>
        <name>shikimate</name>
        <dbReference type="ChEBI" id="CHEBI:36208"/>
    </ligand>
</feature>
<keyword evidence="15" id="KW-1185">Reference proteome</keyword>
<organism evidence="14 15">
    <name type="scientific">Koleobacter methoxysyntrophicus</name>
    <dbReference type="NCBI Taxonomy" id="2751313"/>
    <lineage>
        <taxon>Bacteria</taxon>
        <taxon>Bacillati</taxon>
        <taxon>Bacillota</taxon>
        <taxon>Clostridia</taxon>
        <taxon>Koleobacterales</taxon>
        <taxon>Koleobacteraceae</taxon>
        <taxon>Koleobacter</taxon>
    </lineage>
</organism>
<dbReference type="NCBIfam" id="TIGR00507">
    <property type="entry name" value="aroE"/>
    <property type="match status" value="1"/>
</dbReference>
<dbReference type="GO" id="GO:0030266">
    <property type="term" value="F:quinate 3-dehydrogenase (NAD+) activity"/>
    <property type="evidence" value="ECO:0007669"/>
    <property type="project" value="UniProtKB-EC"/>
</dbReference>
<evidence type="ECO:0000256" key="7">
    <source>
        <dbReference type="ARBA" id="ARBA00051639"/>
    </source>
</evidence>
<feature type="binding site" evidence="10">
    <location>
        <begin position="133"/>
        <end position="137"/>
    </location>
    <ligand>
        <name>NADP(+)</name>
        <dbReference type="ChEBI" id="CHEBI:58349"/>
    </ligand>
</feature>
<dbReference type="Proteomes" id="UP000662904">
    <property type="component" value="Chromosome"/>
</dbReference>
<dbReference type="InterPro" id="IPR022893">
    <property type="entry name" value="Shikimate_DH_fam"/>
</dbReference>
<keyword evidence="3 10" id="KW-0521">NADP</keyword>